<dbReference type="InterPro" id="IPR048339">
    <property type="entry name" value="Mediator_Med16_C"/>
</dbReference>
<evidence type="ECO:0000256" key="1">
    <source>
        <dbReference type="ARBA" id="ARBA00004123"/>
    </source>
</evidence>
<evidence type="ECO:0000256" key="9">
    <source>
        <dbReference type="RuleBase" id="RU364149"/>
    </source>
</evidence>
<evidence type="ECO:0000256" key="2">
    <source>
        <dbReference type="ARBA" id="ARBA00006543"/>
    </source>
</evidence>
<dbReference type="Pfam" id="PF11635">
    <property type="entry name" value="Med16_N"/>
    <property type="match status" value="1"/>
</dbReference>
<evidence type="ECO:0000256" key="4">
    <source>
        <dbReference type="ARBA" id="ARBA00023015"/>
    </source>
</evidence>
<reference evidence="12 13" key="1">
    <citation type="submission" date="2019-10" db="EMBL/GenBank/DDBJ databases">
        <authorList>
            <person name="Palmer J.M."/>
        </authorList>
    </citation>
    <scope>NUCLEOTIDE SEQUENCE [LARGE SCALE GENOMIC DNA]</scope>
    <source>
        <strain evidence="12 13">TWF696</strain>
    </source>
</reference>
<dbReference type="InterPro" id="IPR021665">
    <property type="entry name" value="Mediator_Med16_N"/>
</dbReference>
<keyword evidence="5 9" id="KW-0010">Activator</keyword>
<keyword evidence="6 9" id="KW-0804">Transcription</keyword>
<name>A0AAV9U4A4_9PEZI</name>
<dbReference type="GO" id="GO:0045893">
    <property type="term" value="P:positive regulation of DNA-templated transcription"/>
    <property type="evidence" value="ECO:0007669"/>
    <property type="project" value="TreeGrafter"/>
</dbReference>
<dbReference type="PANTHER" id="PTHR13224:SF6">
    <property type="entry name" value="MEDIATOR OF RNA POLYMERASE II TRANSCRIPTION SUBUNIT 16"/>
    <property type="match status" value="1"/>
</dbReference>
<dbReference type="GO" id="GO:0016592">
    <property type="term" value="C:mediator complex"/>
    <property type="evidence" value="ECO:0007669"/>
    <property type="project" value="InterPro"/>
</dbReference>
<keyword evidence="7 9" id="KW-0539">Nucleus</keyword>
<dbReference type="Proteomes" id="UP001375240">
    <property type="component" value="Unassembled WGS sequence"/>
</dbReference>
<keyword evidence="4 9" id="KW-0805">Transcription regulation</keyword>
<protein>
    <recommendedName>
        <fullName evidence="3 9">Mediator of RNA polymerase II transcription subunit 16</fullName>
    </recommendedName>
    <alternativeName>
        <fullName evidence="8 9">Mediator complex subunit 16</fullName>
    </alternativeName>
</protein>
<proteinExistence type="inferred from homology"/>
<comment type="subcellular location">
    <subcellularLocation>
        <location evidence="1 9">Nucleus</location>
    </subcellularLocation>
</comment>
<keyword evidence="13" id="KW-1185">Reference proteome</keyword>
<evidence type="ECO:0000256" key="6">
    <source>
        <dbReference type="ARBA" id="ARBA00023163"/>
    </source>
</evidence>
<comment type="subunit">
    <text evidence="9">Component of the Mediator complex.</text>
</comment>
<accession>A0AAV9U4A4</accession>
<comment type="function">
    <text evidence="9">Component of the Mediator complex, a coactivator involved in the regulated transcription of nearly all RNA polymerase II-dependent genes. Mediator functions as a bridge to convey information from gene-specific regulatory proteins to the basal RNA polymerase II transcription machinery. Mediator is recruited to promoters by direct interactions with regulatory proteins and serves as a scaffold for the assembly of a functional preinitiation complex with RNA polymerase II and the general transcription factors.</text>
</comment>
<dbReference type="EMBL" id="JAVHNQ010000012">
    <property type="protein sequence ID" value="KAK6335625.1"/>
    <property type="molecule type" value="Genomic_DNA"/>
</dbReference>
<evidence type="ECO:0000313" key="13">
    <source>
        <dbReference type="Proteomes" id="UP001375240"/>
    </source>
</evidence>
<dbReference type="AlphaFoldDB" id="A0AAV9U4A4"/>
<feature type="domain" description="Mediator complex subunit Med16 N-terminal" evidence="10">
    <location>
        <begin position="124"/>
        <end position="431"/>
    </location>
</feature>
<evidence type="ECO:0000256" key="5">
    <source>
        <dbReference type="ARBA" id="ARBA00023159"/>
    </source>
</evidence>
<dbReference type="Pfam" id="PF20719">
    <property type="entry name" value="Med16_C"/>
    <property type="match status" value="1"/>
</dbReference>
<evidence type="ECO:0000313" key="12">
    <source>
        <dbReference type="EMBL" id="KAK6335625.1"/>
    </source>
</evidence>
<evidence type="ECO:0000256" key="8">
    <source>
        <dbReference type="ARBA" id="ARBA00032015"/>
    </source>
</evidence>
<dbReference type="PANTHER" id="PTHR13224">
    <property type="entry name" value="THYROID HORMONE RECEPTOR-ASSOCIATED PROTEIN-RELATED"/>
    <property type="match status" value="1"/>
</dbReference>
<dbReference type="InterPro" id="IPR048338">
    <property type="entry name" value="Mediator_Med16"/>
</dbReference>
<evidence type="ECO:0000256" key="3">
    <source>
        <dbReference type="ARBA" id="ARBA00019614"/>
    </source>
</evidence>
<comment type="similarity">
    <text evidence="2 9">Belongs to the Mediator complex subunit 16 family.</text>
</comment>
<comment type="caution">
    <text evidence="12">The sequence shown here is derived from an EMBL/GenBank/DDBJ whole genome shotgun (WGS) entry which is preliminary data.</text>
</comment>
<organism evidence="12 13">
    <name type="scientific">Orbilia brochopaga</name>
    <dbReference type="NCBI Taxonomy" id="3140254"/>
    <lineage>
        <taxon>Eukaryota</taxon>
        <taxon>Fungi</taxon>
        <taxon>Dikarya</taxon>
        <taxon>Ascomycota</taxon>
        <taxon>Pezizomycotina</taxon>
        <taxon>Orbiliomycetes</taxon>
        <taxon>Orbiliales</taxon>
        <taxon>Orbiliaceae</taxon>
        <taxon>Orbilia</taxon>
    </lineage>
</organism>
<gene>
    <name evidence="12" type="primary">SIN4</name>
    <name evidence="9" type="synonym">MED16</name>
    <name evidence="12" type="ORF">TWF696_002393</name>
</gene>
<evidence type="ECO:0000256" key="7">
    <source>
        <dbReference type="ARBA" id="ARBA00023242"/>
    </source>
</evidence>
<feature type="domain" description="Mediator complex subunit 16 C-terminal" evidence="11">
    <location>
        <begin position="771"/>
        <end position="857"/>
    </location>
</feature>
<evidence type="ECO:0000259" key="10">
    <source>
        <dbReference type="Pfam" id="PF11635"/>
    </source>
</evidence>
<sequence length="880" mass="98633">MMDNGLMGDLFEDNATTARAIHEHIDLLRQGGCRQRIAWGKLGCIASIAANGTDVDIRHLMASTKDGVWVLSPKYVFKNIHNGAQLASVHWNHIGSELAVADIYGRFAMLTVYVSVDRLNFIRQSSVTVKDDMSMLAGLWWMNMNKPYALSKAAVRQDGVFKYPTNSLPPMGPLNPIIGRTACLGVTKNGVVKLWYASDGSSHMLKATADLESYNSMDDIITHAAFAADKDRTAVLAVYTQSKQLRVYRIAIDWKHPPVPQGQNITQLPIPVVIHTKRLKIEHCPGDGADPATSFLTHLEVLSPFPGNNTQYPIVLGFFVNTAQNQYVSTIKRWELRNVASSLHPSFDQMAQRRNSVVTEKERFELISYDDVPLHKCALSVTQMNASTMVAITYADGTYEMRDRMQFHAVQPTSNNDRLLNMIHAGWHFPLLGPYIDIALSPNYAAAALLTKENDVNLVLMTHHDALEGTPEENPNVLIAAVTLAQQHACSSNNHSNNDDLAAVARQYSNKHFITCVLLEAHRSLGQSIDFLQEQSNEKLQRNPFFQRCLSLQSALYYKGWASPKPIPAKISQATLHLKATSVGFGYFMNNVARNRQDLEDSKSNALQNLLGVVKWEIHFHVYVVDELLELARRVRSNPSDMELVKKTIQETNSCALPLILTGASRFLLKYNSRALRGFDQAARDHLAQTTVDEALKQGFQSLRTIMDANPVKFNLFEKLLIDIVAGIKETTSSWDPQRRIDVDRLIFLTGEIPPVFYPIVQRFLQHSLGILKNDIDPSSIFFFDTTWLGFHDDKRSVEFRRTEKLDALRKCPLKKGTPTRRCLRCGEVVEDLVPTMKMGLWLQSVSRMCLCGSLWMHDAEDGEDGAAADRDGGAVVKAK</sequence>
<evidence type="ECO:0000259" key="11">
    <source>
        <dbReference type="Pfam" id="PF20719"/>
    </source>
</evidence>